<dbReference type="PANTHER" id="PTHR35218:SF7">
    <property type="entry name" value="ENDONUCLEASE_EXONUCLEASE_PHOSPHATASE"/>
    <property type="match status" value="1"/>
</dbReference>
<evidence type="ECO:0000313" key="3">
    <source>
        <dbReference type="Proteomes" id="UP000467841"/>
    </source>
</evidence>
<dbReference type="Pfam" id="PF03372">
    <property type="entry name" value="Exo_endo_phos"/>
    <property type="match status" value="1"/>
</dbReference>
<keyword evidence="3" id="KW-1185">Reference proteome</keyword>
<reference evidence="2" key="1">
    <citation type="submission" date="2020-01" db="EMBL/GenBank/DDBJ databases">
        <authorList>
            <person name="Mishra B."/>
        </authorList>
    </citation>
    <scope>NUCLEOTIDE SEQUENCE [LARGE SCALE GENOMIC DNA]</scope>
</reference>
<proteinExistence type="predicted"/>
<dbReference type="PANTHER" id="PTHR35218">
    <property type="entry name" value="RNASE H DOMAIN-CONTAINING PROTEIN"/>
    <property type="match status" value="1"/>
</dbReference>
<organism evidence="2 3">
    <name type="scientific">Microthlaspi erraticum</name>
    <dbReference type="NCBI Taxonomy" id="1685480"/>
    <lineage>
        <taxon>Eukaryota</taxon>
        <taxon>Viridiplantae</taxon>
        <taxon>Streptophyta</taxon>
        <taxon>Embryophyta</taxon>
        <taxon>Tracheophyta</taxon>
        <taxon>Spermatophyta</taxon>
        <taxon>Magnoliopsida</taxon>
        <taxon>eudicotyledons</taxon>
        <taxon>Gunneridae</taxon>
        <taxon>Pentapetalae</taxon>
        <taxon>rosids</taxon>
        <taxon>malvids</taxon>
        <taxon>Brassicales</taxon>
        <taxon>Brassicaceae</taxon>
        <taxon>Coluteocarpeae</taxon>
        <taxon>Microthlaspi</taxon>
    </lineage>
</organism>
<dbReference type="EMBL" id="CACVBM020001329">
    <property type="protein sequence ID" value="CAA7045733.1"/>
    <property type="molecule type" value="Genomic_DNA"/>
</dbReference>
<comment type="caution">
    <text evidence="2">The sequence shown here is derived from an EMBL/GenBank/DDBJ whole genome shotgun (WGS) entry which is preliminary data.</text>
</comment>
<sequence length="159" mass="18408">METKNANNFVLKELNQLNYDHIALVPPHTRGGGGLALLWKKEIELKVLSQCDNFIDTEVHFQGKLFMATFVYGEPEKANRKEMWNTLMAKTEGRELPWFLTRDFNEILDNSEKVGGPARAESSFVDFRSFMSACDLYDLKHTGNFLSWRGIRYKHNVKC</sequence>
<accession>A0A6D2KC70</accession>
<dbReference type="Proteomes" id="UP000467841">
    <property type="component" value="Unassembled WGS sequence"/>
</dbReference>
<dbReference type="InterPro" id="IPR005135">
    <property type="entry name" value="Endo/exonuclease/phosphatase"/>
</dbReference>
<evidence type="ECO:0000313" key="2">
    <source>
        <dbReference type="EMBL" id="CAA7045733.1"/>
    </source>
</evidence>
<dbReference type="OrthoDB" id="1112386at2759"/>
<dbReference type="SUPFAM" id="SSF56219">
    <property type="entry name" value="DNase I-like"/>
    <property type="match status" value="1"/>
</dbReference>
<feature type="domain" description="Endonuclease/exonuclease/phosphatase" evidence="1">
    <location>
        <begin position="2"/>
        <end position="151"/>
    </location>
</feature>
<evidence type="ECO:0000259" key="1">
    <source>
        <dbReference type="Pfam" id="PF03372"/>
    </source>
</evidence>
<dbReference type="AlphaFoldDB" id="A0A6D2KC70"/>
<dbReference type="GO" id="GO:0003824">
    <property type="term" value="F:catalytic activity"/>
    <property type="evidence" value="ECO:0007669"/>
    <property type="project" value="InterPro"/>
</dbReference>
<gene>
    <name evidence="2" type="ORF">MERR_LOCUS32968</name>
</gene>
<dbReference type="Gene3D" id="3.60.10.10">
    <property type="entry name" value="Endonuclease/exonuclease/phosphatase"/>
    <property type="match status" value="1"/>
</dbReference>
<protein>
    <recommendedName>
        <fullName evidence="1">Endonuclease/exonuclease/phosphatase domain-containing protein</fullName>
    </recommendedName>
</protein>
<name>A0A6D2KC70_9BRAS</name>
<dbReference type="InterPro" id="IPR036691">
    <property type="entry name" value="Endo/exonu/phosph_ase_sf"/>
</dbReference>